<accession>A0A6J7G5B5</accession>
<reference evidence="1" key="1">
    <citation type="submission" date="2020-05" db="EMBL/GenBank/DDBJ databases">
        <authorList>
            <person name="Chiriac C."/>
            <person name="Salcher M."/>
            <person name="Ghai R."/>
            <person name="Kavagutti S V."/>
        </authorList>
    </citation>
    <scope>NUCLEOTIDE SEQUENCE</scope>
</reference>
<organism evidence="1">
    <name type="scientific">freshwater metagenome</name>
    <dbReference type="NCBI Taxonomy" id="449393"/>
    <lineage>
        <taxon>unclassified sequences</taxon>
        <taxon>metagenomes</taxon>
        <taxon>ecological metagenomes</taxon>
    </lineage>
</organism>
<sequence>MKLSRALPRSAAIEAARRAADLAVARCLVDLRAAVELDRGTDEALVVFRLQRSGDALGLAGVDVVAGGRARTLTPVGPQLADWTALYGDLLESIGRWTGTPCPEGLVVALRRGSADLVGYPGEHCDHWDGGPDLAVEHPAPDPMAGWHEPPYPECCAAHRVHAALEELGAPVPSVRGDFDCDDPQD</sequence>
<dbReference type="AlphaFoldDB" id="A0A6J7G5B5"/>
<proteinExistence type="predicted"/>
<gene>
    <name evidence="1" type="ORF">UFOPK3609_00187</name>
</gene>
<dbReference type="EMBL" id="CAFBMQ010000010">
    <property type="protein sequence ID" value="CAB4899273.1"/>
    <property type="molecule type" value="Genomic_DNA"/>
</dbReference>
<protein>
    <submittedName>
        <fullName evidence="1">Unannotated protein</fullName>
    </submittedName>
</protein>
<evidence type="ECO:0000313" key="1">
    <source>
        <dbReference type="EMBL" id="CAB4899273.1"/>
    </source>
</evidence>
<name>A0A6J7G5B5_9ZZZZ</name>